<reference evidence="2" key="1">
    <citation type="submission" date="2020-02" db="EMBL/GenBank/DDBJ databases">
        <authorList>
            <person name="Meier V. D."/>
        </authorList>
    </citation>
    <scope>NUCLEOTIDE SEQUENCE</scope>
    <source>
        <strain evidence="2">AVDCRST_MAG11</strain>
    </source>
</reference>
<dbReference type="EMBL" id="CADCTU010000590">
    <property type="protein sequence ID" value="CAA9335173.1"/>
    <property type="molecule type" value="Genomic_DNA"/>
</dbReference>
<proteinExistence type="predicted"/>
<sequence length="99" mass="10798">MRVGSLWTGDGGGHDDDLTRRDGGRMRRRESYWWRAIPVAPTRARRIAAAVPPQLSPERWDCFRAGVAEARRPRGHPPLPGSQLSAPGWSGTAEGAGVV</sequence>
<name>A0A6J4LKF1_9BACT</name>
<accession>A0A6J4LKF1</accession>
<evidence type="ECO:0000313" key="2">
    <source>
        <dbReference type="EMBL" id="CAA9335173.1"/>
    </source>
</evidence>
<organism evidence="2">
    <name type="scientific">uncultured Gemmatimonadaceae bacterium</name>
    <dbReference type="NCBI Taxonomy" id="246130"/>
    <lineage>
        <taxon>Bacteria</taxon>
        <taxon>Pseudomonadati</taxon>
        <taxon>Gemmatimonadota</taxon>
        <taxon>Gemmatimonadia</taxon>
        <taxon>Gemmatimonadales</taxon>
        <taxon>Gemmatimonadaceae</taxon>
        <taxon>environmental samples</taxon>
    </lineage>
</organism>
<feature type="region of interest" description="Disordered" evidence="1">
    <location>
        <begin position="71"/>
        <end position="99"/>
    </location>
</feature>
<dbReference type="AlphaFoldDB" id="A0A6J4LKF1"/>
<feature type="compositionally biased region" description="Basic and acidic residues" evidence="1">
    <location>
        <begin position="12"/>
        <end position="27"/>
    </location>
</feature>
<protein>
    <submittedName>
        <fullName evidence="2">Uncharacterized protein</fullName>
    </submittedName>
</protein>
<gene>
    <name evidence="2" type="ORF">AVDCRST_MAG11-2658</name>
</gene>
<evidence type="ECO:0000256" key="1">
    <source>
        <dbReference type="SAM" id="MobiDB-lite"/>
    </source>
</evidence>
<feature type="region of interest" description="Disordered" evidence="1">
    <location>
        <begin position="1"/>
        <end position="27"/>
    </location>
</feature>